<keyword evidence="5" id="KW-0547">Nucleotide-binding</keyword>
<protein>
    <submittedName>
        <fullName evidence="9">Nicotinate-nucleotide adenylyltransferase</fullName>
        <ecNumber evidence="9">2.7.7.18</ecNumber>
    </submittedName>
</protein>
<dbReference type="NCBIfam" id="TIGR00125">
    <property type="entry name" value="cyt_tran_rel"/>
    <property type="match status" value="1"/>
</dbReference>
<dbReference type="UniPathway" id="UPA00253"/>
<dbReference type="InterPro" id="IPR005248">
    <property type="entry name" value="NadD/NMNAT"/>
</dbReference>
<evidence type="ECO:0000256" key="6">
    <source>
        <dbReference type="ARBA" id="ARBA00022840"/>
    </source>
</evidence>
<evidence type="ECO:0000256" key="5">
    <source>
        <dbReference type="ARBA" id="ARBA00022741"/>
    </source>
</evidence>
<name>A0A1W1BPH7_9ZZZZ</name>
<dbReference type="GO" id="GO:0004515">
    <property type="term" value="F:nicotinate-nucleotide adenylyltransferase activity"/>
    <property type="evidence" value="ECO:0007669"/>
    <property type="project" value="UniProtKB-EC"/>
</dbReference>
<dbReference type="GO" id="GO:0009435">
    <property type="term" value="P:NAD+ biosynthetic process"/>
    <property type="evidence" value="ECO:0007669"/>
    <property type="project" value="UniProtKB-UniPathway"/>
</dbReference>
<evidence type="ECO:0000256" key="1">
    <source>
        <dbReference type="ARBA" id="ARBA00004790"/>
    </source>
</evidence>
<dbReference type="EC" id="2.7.7.18" evidence="9"/>
<evidence type="ECO:0000259" key="8">
    <source>
        <dbReference type="Pfam" id="PF01467"/>
    </source>
</evidence>
<dbReference type="InterPro" id="IPR014729">
    <property type="entry name" value="Rossmann-like_a/b/a_fold"/>
</dbReference>
<evidence type="ECO:0000313" key="9">
    <source>
        <dbReference type="EMBL" id="SFV55424.1"/>
    </source>
</evidence>
<keyword evidence="6" id="KW-0067">ATP-binding</keyword>
<evidence type="ECO:0000256" key="7">
    <source>
        <dbReference type="ARBA" id="ARBA00023027"/>
    </source>
</evidence>
<sequence>MIGFLGGSFNPVHLGHLKIAKQVKKQLNLEKLFLMPCGIPPHKKDLFFNQTQRLELLKIALEDYPELSLDTREIDNNKINYTIDTLKQIKKEYPKEKVFFIMGSDSFNNLHTWKDYKNIKNYAQLVVISRPYNQNKIQSDILFINDIKIDISSSKIIKMINNNQDISSLVGQKIAKKITSYL</sequence>
<keyword evidence="2" id="KW-0662">Pyridine nucleotide biosynthesis</keyword>
<dbReference type="Pfam" id="PF01467">
    <property type="entry name" value="CTP_transf_like"/>
    <property type="match status" value="1"/>
</dbReference>
<proteinExistence type="inferred from homology"/>
<feature type="domain" description="Cytidyltransferase-like" evidence="8">
    <location>
        <begin position="5"/>
        <end position="158"/>
    </location>
</feature>
<dbReference type="Gene3D" id="3.40.50.620">
    <property type="entry name" value="HUPs"/>
    <property type="match status" value="1"/>
</dbReference>
<reference evidence="9" key="1">
    <citation type="submission" date="2016-10" db="EMBL/GenBank/DDBJ databases">
        <authorList>
            <person name="de Groot N.N."/>
        </authorList>
    </citation>
    <scope>NUCLEOTIDE SEQUENCE</scope>
</reference>
<organism evidence="9">
    <name type="scientific">hydrothermal vent metagenome</name>
    <dbReference type="NCBI Taxonomy" id="652676"/>
    <lineage>
        <taxon>unclassified sequences</taxon>
        <taxon>metagenomes</taxon>
        <taxon>ecological metagenomes</taxon>
    </lineage>
</organism>
<dbReference type="EMBL" id="FPHJ01000014">
    <property type="protein sequence ID" value="SFV55424.1"/>
    <property type="molecule type" value="Genomic_DNA"/>
</dbReference>
<dbReference type="InterPro" id="IPR004821">
    <property type="entry name" value="Cyt_trans-like"/>
</dbReference>
<dbReference type="SUPFAM" id="SSF52374">
    <property type="entry name" value="Nucleotidylyl transferase"/>
    <property type="match status" value="1"/>
</dbReference>
<dbReference type="PANTHER" id="PTHR39321">
    <property type="entry name" value="NICOTINATE-NUCLEOTIDE ADENYLYLTRANSFERASE-RELATED"/>
    <property type="match status" value="1"/>
</dbReference>
<keyword evidence="3 9" id="KW-0808">Transferase</keyword>
<evidence type="ECO:0000256" key="4">
    <source>
        <dbReference type="ARBA" id="ARBA00022695"/>
    </source>
</evidence>
<dbReference type="GO" id="GO:0005524">
    <property type="term" value="F:ATP binding"/>
    <property type="evidence" value="ECO:0007669"/>
    <property type="project" value="UniProtKB-KW"/>
</dbReference>
<evidence type="ECO:0000256" key="2">
    <source>
        <dbReference type="ARBA" id="ARBA00022642"/>
    </source>
</evidence>
<accession>A0A1W1BPH7</accession>
<dbReference type="NCBIfam" id="TIGR00482">
    <property type="entry name" value="nicotinate (nicotinamide) nucleotide adenylyltransferase"/>
    <property type="match status" value="1"/>
</dbReference>
<keyword evidence="7" id="KW-0520">NAD</keyword>
<dbReference type="CDD" id="cd02165">
    <property type="entry name" value="NMNAT"/>
    <property type="match status" value="1"/>
</dbReference>
<comment type="pathway">
    <text evidence="1">Cofactor biosynthesis; NAD(+) biosynthesis.</text>
</comment>
<dbReference type="HAMAP" id="MF_00244">
    <property type="entry name" value="NaMN_adenylyltr"/>
    <property type="match status" value="1"/>
</dbReference>
<gene>
    <name evidence="9" type="ORF">MNB_SUP05-5-360</name>
</gene>
<evidence type="ECO:0000256" key="3">
    <source>
        <dbReference type="ARBA" id="ARBA00022679"/>
    </source>
</evidence>
<dbReference type="AlphaFoldDB" id="A0A1W1BPH7"/>
<dbReference type="PANTHER" id="PTHR39321:SF3">
    <property type="entry name" value="PHOSPHOPANTETHEINE ADENYLYLTRANSFERASE"/>
    <property type="match status" value="1"/>
</dbReference>
<keyword evidence="4 9" id="KW-0548">Nucleotidyltransferase</keyword>